<protein>
    <submittedName>
        <fullName evidence="2">Uncharacterized protein</fullName>
    </submittedName>
</protein>
<feature type="region of interest" description="Disordered" evidence="1">
    <location>
        <begin position="68"/>
        <end position="91"/>
    </location>
</feature>
<dbReference type="EMBL" id="ASPP01040580">
    <property type="protein sequence ID" value="ETO00599.1"/>
    <property type="molecule type" value="Genomic_DNA"/>
</dbReference>
<dbReference type="AlphaFoldDB" id="X6LG91"/>
<dbReference type="Proteomes" id="UP000023152">
    <property type="component" value="Unassembled WGS sequence"/>
</dbReference>
<evidence type="ECO:0000256" key="1">
    <source>
        <dbReference type="SAM" id="MobiDB-lite"/>
    </source>
</evidence>
<evidence type="ECO:0000313" key="2">
    <source>
        <dbReference type="EMBL" id="ETO00599.1"/>
    </source>
</evidence>
<proteinExistence type="predicted"/>
<organism evidence="2 3">
    <name type="scientific">Reticulomyxa filosa</name>
    <dbReference type="NCBI Taxonomy" id="46433"/>
    <lineage>
        <taxon>Eukaryota</taxon>
        <taxon>Sar</taxon>
        <taxon>Rhizaria</taxon>
        <taxon>Retaria</taxon>
        <taxon>Foraminifera</taxon>
        <taxon>Monothalamids</taxon>
        <taxon>Reticulomyxidae</taxon>
        <taxon>Reticulomyxa</taxon>
    </lineage>
</organism>
<accession>X6LG91</accession>
<keyword evidence="3" id="KW-1185">Reference proteome</keyword>
<name>X6LG91_RETFI</name>
<reference evidence="2 3" key="1">
    <citation type="journal article" date="2013" name="Curr. Biol.">
        <title>The Genome of the Foraminiferan Reticulomyxa filosa.</title>
        <authorList>
            <person name="Glockner G."/>
            <person name="Hulsmann N."/>
            <person name="Schleicher M."/>
            <person name="Noegel A.A."/>
            <person name="Eichinger L."/>
            <person name="Gallinger C."/>
            <person name="Pawlowski J."/>
            <person name="Sierra R."/>
            <person name="Euteneuer U."/>
            <person name="Pillet L."/>
            <person name="Moustafa A."/>
            <person name="Platzer M."/>
            <person name="Groth M."/>
            <person name="Szafranski K."/>
            <person name="Schliwa M."/>
        </authorList>
    </citation>
    <scope>NUCLEOTIDE SEQUENCE [LARGE SCALE GENOMIC DNA]</scope>
</reference>
<comment type="caution">
    <text evidence="2">The sequence shown here is derived from an EMBL/GenBank/DDBJ whole genome shotgun (WGS) entry which is preliminary data.</text>
</comment>
<sequence>MGRFELDIMQLNYYRLKVLKTAFEEGETGKIIAVFVLALTKETKKKTLLHGFEFAKLRRYFTNDRNISEHVTSNPNENQDKHNNKKNKRKRQKQRIKMLIFQFHTKLKTSSLVGVPDIVVLPNVGDIIQNNSNVARKVLANNRLQSAEGTMKSKRYLKDIT</sequence>
<gene>
    <name evidence="2" type="ORF">RFI_36841</name>
</gene>
<evidence type="ECO:0000313" key="3">
    <source>
        <dbReference type="Proteomes" id="UP000023152"/>
    </source>
</evidence>